<evidence type="ECO:0000313" key="3">
    <source>
        <dbReference type="Proteomes" id="UP000019373"/>
    </source>
</evidence>
<dbReference type="HOGENOM" id="CLU_364472_0_0_1"/>
<evidence type="ECO:0000259" key="1">
    <source>
        <dbReference type="Pfam" id="PF17111"/>
    </source>
</evidence>
<keyword evidence="3" id="KW-1185">Reference proteome</keyword>
<proteinExistence type="predicted"/>
<reference evidence="3" key="1">
    <citation type="journal article" date="2014" name="BMC Genomics">
        <title>Genome characteristics reveal the impact of lichenization on lichen-forming fungus Endocarpon pusillum Hedwig (Verrucariales, Ascomycota).</title>
        <authorList>
            <person name="Wang Y.-Y."/>
            <person name="Liu B."/>
            <person name="Zhang X.-Y."/>
            <person name="Zhou Q.-M."/>
            <person name="Zhang T."/>
            <person name="Li H."/>
            <person name="Yu Y.-F."/>
            <person name="Zhang X.-L."/>
            <person name="Hao X.-Y."/>
            <person name="Wang M."/>
            <person name="Wang L."/>
            <person name="Wei J.-C."/>
        </authorList>
    </citation>
    <scope>NUCLEOTIDE SEQUENCE [LARGE SCALE GENOMIC DNA]</scope>
    <source>
        <strain evidence="3">Z07020 / HMAS-L-300199</strain>
    </source>
</reference>
<gene>
    <name evidence="2" type="ORF">EPUS_05385</name>
</gene>
<name>U1G912_ENDPU</name>
<dbReference type="AlphaFoldDB" id="U1G912"/>
<dbReference type="RefSeq" id="XP_007800432.1">
    <property type="nucleotide sequence ID" value="XM_007802241.1"/>
</dbReference>
<dbReference type="GeneID" id="19240338"/>
<organism evidence="2 3">
    <name type="scientific">Endocarpon pusillum (strain Z07020 / HMAS-L-300199)</name>
    <name type="common">Lichen-forming fungus</name>
    <dbReference type="NCBI Taxonomy" id="1263415"/>
    <lineage>
        <taxon>Eukaryota</taxon>
        <taxon>Fungi</taxon>
        <taxon>Dikarya</taxon>
        <taxon>Ascomycota</taxon>
        <taxon>Pezizomycotina</taxon>
        <taxon>Eurotiomycetes</taxon>
        <taxon>Chaetothyriomycetidae</taxon>
        <taxon>Verrucariales</taxon>
        <taxon>Verrucariaceae</taxon>
        <taxon>Endocarpon</taxon>
    </lineage>
</organism>
<dbReference type="InterPro" id="IPR031348">
    <property type="entry name" value="PigL_N"/>
</dbReference>
<dbReference type="SUPFAM" id="SSF48403">
    <property type="entry name" value="Ankyrin repeat"/>
    <property type="match status" value="1"/>
</dbReference>
<dbReference type="Gene3D" id="1.25.40.20">
    <property type="entry name" value="Ankyrin repeat-containing domain"/>
    <property type="match status" value="1"/>
</dbReference>
<dbReference type="Pfam" id="PF17111">
    <property type="entry name" value="PigL_N"/>
    <property type="match status" value="1"/>
</dbReference>
<protein>
    <recommendedName>
        <fullName evidence="1">Azaphilone pigments biosynthesis cluster protein L N-terminal domain-containing protein</fullName>
    </recommendedName>
</protein>
<dbReference type="eggNOG" id="ENOG502SSTG">
    <property type="taxonomic scope" value="Eukaryota"/>
</dbReference>
<sequence>MADPLSTAGSITGIVSLGLIVCQGLISYYSRWASQHEEVNHIIRKLQDFQNILKVLQGPLERLPAEHNSARMQVENSARSCTDSIQELKGFLEKCKSITTPSTLREKFRDLRRKGFFPFRKESLDQLRDCLDDVYRNLILAFQVLQIDILTVIMAASSSVQSSHDARITALSTQLGALMQKPSLFRTACDGASQLRLIDDQVNSVSVRPTVPTRFPARRHIYRLQCKCSSLRNKREVYYRPTQNMRMRLGASSHSRNCPLFWTARDRNILDLRLVFYSMVLSKTVQAAFSLTRGAGGCSISPKLIFRATVSKDSGAFSVLRNMGPKVSPADTDKVLREITTLFMQGRASPTDLDTNGQNLLHSLCFPPSTAPDPENFVLEAYVKLFEGLLNLGVPLDDLAYGYLTPLDIFMGGLGQKSGSYMVELARTFQELGAEFSHNHLQGPIFHGFSEYAKYCQELDQFAEVLRLQPLSSAVLQRSEDKVREILTADPSSVLEWTTGGFNVLHLSADWPAGLSLILQCDNGKALVNIADQQGKLPIYRACEAGCVAAMKILLSAGSAIIDPAAMALNQSLDFPTADALAKLPENTIRDVVIPAFVNGRKRLQNLASTSLPKEIYDDLQIPKDRVLDQQAFATIQALTNYGVRVPPALAWVPCTVYHLRPLTLQLCDDLYEAGFRDVDGLDSLDRTPLLLLDELEELVEEFEAAYERLGQPLSEFMDGYWKIRMAKVLDRSRPVTEEDIQRIKELGVVIDDSVYANISRAGSST</sequence>
<evidence type="ECO:0000313" key="2">
    <source>
        <dbReference type="EMBL" id="ERF73962.1"/>
    </source>
</evidence>
<dbReference type="InterPro" id="IPR036770">
    <property type="entry name" value="Ankyrin_rpt-contain_sf"/>
</dbReference>
<feature type="domain" description="Azaphilone pigments biosynthesis cluster protein L N-terminal" evidence="1">
    <location>
        <begin position="2"/>
        <end position="133"/>
    </location>
</feature>
<dbReference type="OrthoDB" id="1577640at2759"/>
<dbReference type="Proteomes" id="UP000019373">
    <property type="component" value="Unassembled WGS sequence"/>
</dbReference>
<dbReference type="EMBL" id="KE720913">
    <property type="protein sequence ID" value="ERF73962.1"/>
    <property type="molecule type" value="Genomic_DNA"/>
</dbReference>
<dbReference type="OMA" id="CELDITH"/>
<accession>U1G912</accession>